<keyword evidence="3" id="KW-1185">Reference proteome</keyword>
<gene>
    <name evidence="2" type="ORF">Raf01_07520</name>
</gene>
<organism evidence="2 3">
    <name type="scientific">Rugosimonospora africana</name>
    <dbReference type="NCBI Taxonomy" id="556532"/>
    <lineage>
        <taxon>Bacteria</taxon>
        <taxon>Bacillati</taxon>
        <taxon>Actinomycetota</taxon>
        <taxon>Actinomycetes</taxon>
        <taxon>Micromonosporales</taxon>
        <taxon>Micromonosporaceae</taxon>
        <taxon>Rugosimonospora</taxon>
    </lineage>
</organism>
<reference evidence="2" key="1">
    <citation type="submission" date="2021-01" db="EMBL/GenBank/DDBJ databases">
        <title>Whole genome shotgun sequence of Rugosimonospora africana NBRC 104875.</title>
        <authorList>
            <person name="Komaki H."/>
            <person name="Tamura T."/>
        </authorList>
    </citation>
    <scope>NUCLEOTIDE SEQUENCE</scope>
    <source>
        <strain evidence="2">NBRC 104875</strain>
    </source>
</reference>
<evidence type="ECO:0000256" key="1">
    <source>
        <dbReference type="SAM" id="MobiDB-lite"/>
    </source>
</evidence>
<dbReference type="RefSeq" id="WP_203916288.1">
    <property type="nucleotide sequence ID" value="NZ_BONZ01000008.1"/>
</dbReference>
<accession>A0A8J3VN47</accession>
<dbReference type="Proteomes" id="UP000642748">
    <property type="component" value="Unassembled WGS sequence"/>
</dbReference>
<comment type="caution">
    <text evidence="2">The sequence shown here is derived from an EMBL/GenBank/DDBJ whole genome shotgun (WGS) entry which is preliminary data.</text>
</comment>
<dbReference type="EMBL" id="BONZ01000008">
    <property type="protein sequence ID" value="GIH12580.1"/>
    <property type="molecule type" value="Genomic_DNA"/>
</dbReference>
<protein>
    <submittedName>
        <fullName evidence="2">Uncharacterized protein</fullName>
    </submittedName>
</protein>
<name>A0A8J3VN47_9ACTN</name>
<evidence type="ECO:0000313" key="2">
    <source>
        <dbReference type="EMBL" id="GIH12580.1"/>
    </source>
</evidence>
<sequence>MRRTTITLTVGQERALVGFARPGPYQDELRAWARDRGIELNDSPAEAALVRLLIDAGIEHVRAHSAEVAYRELAGVYVDEGLTGEVSALTGEESMGPPSTGEGAVPDAGIGGQQVARW</sequence>
<proteinExistence type="predicted"/>
<dbReference type="AlphaFoldDB" id="A0A8J3VN47"/>
<feature type="region of interest" description="Disordered" evidence="1">
    <location>
        <begin position="89"/>
        <end position="118"/>
    </location>
</feature>
<evidence type="ECO:0000313" key="3">
    <source>
        <dbReference type="Proteomes" id="UP000642748"/>
    </source>
</evidence>